<keyword evidence="8" id="KW-1185">Reference proteome</keyword>
<evidence type="ECO:0000256" key="6">
    <source>
        <dbReference type="ARBA" id="ARBA00023315"/>
    </source>
</evidence>
<evidence type="ECO:0000256" key="1">
    <source>
        <dbReference type="ARBA" id="ARBA00004533"/>
    </source>
</evidence>
<dbReference type="Proteomes" id="UP000245765">
    <property type="component" value="Unassembled WGS sequence"/>
</dbReference>
<dbReference type="NCBIfam" id="NF005120">
    <property type="entry name" value="PRK06553.1"/>
    <property type="match status" value="1"/>
</dbReference>
<dbReference type="GO" id="GO:0009247">
    <property type="term" value="P:glycolipid biosynthetic process"/>
    <property type="evidence" value="ECO:0007669"/>
    <property type="project" value="UniProtKB-ARBA"/>
</dbReference>
<comment type="caution">
    <text evidence="7">The sequence shown here is derived from an EMBL/GenBank/DDBJ whole genome shotgun (WGS) entry which is preliminary data.</text>
</comment>
<evidence type="ECO:0000313" key="7">
    <source>
        <dbReference type="EMBL" id="PWS35425.1"/>
    </source>
</evidence>
<evidence type="ECO:0000256" key="5">
    <source>
        <dbReference type="ARBA" id="ARBA00023136"/>
    </source>
</evidence>
<evidence type="ECO:0000256" key="2">
    <source>
        <dbReference type="ARBA" id="ARBA00022475"/>
    </source>
</evidence>
<reference evidence="8" key="1">
    <citation type="submission" date="2018-05" db="EMBL/GenBank/DDBJ databases">
        <authorList>
            <person name="Du Z."/>
            <person name="Wang X."/>
        </authorList>
    </citation>
    <scope>NUCLEOTIDE SEQUENCE [LARGE SCALE GENOMIC DNA]</scope>
    <source>
        <strain evidence="8">CQN31</strain>
    </source>
</reference>
<dbReference type="PANTHER" id="PTHR30606:SF9">
    <property type="entry name" value="LIPID A BIOSYNTHESIS LAUROYLTRANSFERASE"/>
    <property type="match status" value="1"/>
</dbReference>
<keyword evidence="3" id="KW-0997">Cell inner membrane</keyword>
<dbReference type="Pfam" id="PF03279">
    <property type="entry name" value="Lip_A_acyltrans"/>
    <property type="match status" value="1"/>
</dbReference>
<dbReference type="GO" id="GO:0016746">
    <property type="term" value="F:acyltransferase activity"/>
    <property type="evidence" value="ECO:0007669"/>
    <property type="project" value="UniProtKB-KW"/>
</dbReference>
<evidence type="ECO:0000256" key="4">
    <source>
        <dbReference type="ARBA" id="ARBA00022679"/>
    </source>
</evidence>
<dbReference type="PANTHER" id="PTHR30606">
    <property type="entry name" value="LIPID A BIOSYNTHESIS LAUROYL ACYLTRANSFERASE"/>
    <property type="match status" value="1"/>
</dbReference>
<organism evidence="7 8">
    <name type="scientific">Falsiroseomonas bella</name>
    <dbReference type="NCBI Taxonomy" id="2184016"/>
    <lineage>
        <taxon>Bacteria</taxon>
        <taxon>Pseudomonadati</taxon>
        <taxon>Pseudomonadota</taxon>
        <taxon>Alphaproteobacteria</taxon>
        <taxon>Acetobacterales</taxon>
        <taxon>Roseomonadaceae</taxon>
        <taxon>Falsiroseomonas</taxon>
    </lineage>
</organism>
<proteinExistence type="predicted"/>
<keyword evidence="4 7" id="KW-0808">Transferase</keyword>
<gene>
    <name evidence="7" type="ORF">DFH01_17550</name>
</gene>
<dbReference type="EMBL" id="QGNA01000004">
    <property type="protein sequence ID" value="PWS35425.1"/>
    <property type="molecule type" value="Genomic_DNA"/>
</dbReference>
<sequence>MKAALSRIADESLAALVRGAFALVRALGPDRASNLGGAGARLLGPLTSANRIARENIAAAFPEKTEAERKAILRESWDNLGRTACEYVHLGTIFDYDPDHPNTGRIEIPEDSIARFVQLRDDGKGAIFFAAHLANWELPAVSARRYELASAALYRTPNNRAIARDILAMRRDVMGELIPAGISAPVRMMEVLDAGVHLGMLVDQRFGRGPKIRFLGRTATANPLLARLARRFDVPVHGARAIRLPGNRFRLELTDAMTLPRDARGQVDVDAATQAINDVIEGWIREHPGQWLWQHRRWRM</sequence>
<keyword evidence="5" id="KW-0472">Membrane</keyword>
<keyword evidence="2" id="KW-1003">Cell membrane</keyword>
<evidence type="ECO:0000313" key="8">
    <source>
        <dbReference type="Proteomes" id="UP000245765"/>
    </source>
</evidence>
<name>A0A317F9J3_9PROT</name>
<dbReference type="GO" id="GO:0005886">
    <property type="term" value="C:plasma membrane"/>
    <property type="evidence" value="ECO:0007669"/>
    <property type="project" value="UniProtKB-SubCell"/>
</dbReference>
<comment type="subcellular location">
    <subcellularLocation>
        <location evidence="1">Cell inner membrane</location>
    </subcellularLocation>
</comment>
<dbReference type="AlphaFoldDB" id="A0A317F9J3"/>
<evidence type="ECO:0000256" key="3">
    <source>
        <dbReference type="ARBA" id="ARBA00022519"/>
    </source>
</evidence>
<dbReference type="OrthoDB" id="9801955at2"/>
<dbReference type="InterPro" id="IPR004960">
    <property type="entry name" value="LipA_acyltrans"/>
</dbReference>
<dbReference type="CDD" id="cd07984">
    <property type="entry name" value="LPLAT_LABLAT-like"/>
    <property type="match status" value="1"/>
</dbReference>
<protein>
    <submittedName>
        <fullName evidence="7">Lipid A biosynthesis lauroyl acyltransferase</fullName>
    </submittedName>
</protein>
<keyword evidence="6 7" id="KW-0012">Acyltransferase</keyword>
<accession>A0A317F9J3</accession>